<dbReference type="STRING" id="1408250.Q760_05620"/>
<dbReference type="InterPro" id="IPR000086">
    <property type="entry name" value="NUDIX_hydrolase_dom"/>
</dbReference>
<feature type="domain" description="Nudix hydrolase" evidence="5">
    <location>
        <begin position="2"/>
        <end position="139"/>
    </location>
</feature>
<dbReference type="PRINTS" id="PR00502">
    <property type="entry name" value="NUDIXFAMILY"/>
</dbReference>
<reference evidence="6 7" key="1">
    <citation type="submission" date="2013-10" db="EMBL/GenBank/DDBJ databases">
        <authorList>
            <person name="Wang G."/>
            <person name="Zhuang W."/>
        </authorList>
    </citation>
    <scope>NUCLEOTIDE SEQUENCE [LARGE SCALE GENOMIC DNA]</scope>
    <source>
        <strain evidence="6 7">DSM 20118</strain>
    </source>
</reference>
<dbReference type="PROSITE" id="PS00893">
    <property type="entry name" value="NUDIX_BOX"/>
    <property type="match status" value="1"/>
</dbReference>
<evidence type="ECO:0000259" key="5">
    <source>
        <dbReference type="PROSITE" id="PS51462"/>
    </source>
</evidence>
<comment type="similarity">
    <text evidence="2 4">Belongs to the Nudix hydrolase family.</text>
</comment>
<proteinExistence type="inferred from homology"/>
<keyword evidence="3 4" id="KW-0378">Hydrolase</keyword>
<sequence>METRIAAYGVVVDDGRVLLAHWVLDGHSGWTLPGGGIDPGEDPADAAVREIHEETGYTAELEGLLGIDSVVVPAAERIVQPAVDAHAIRVVYRARVTGGELRAEVGGTTDAARWFRLDEVPALDRVRLVDRGLAMAGLLDDAAAAGPRAVPYRGR</sequence>
<dbReference type="InterPro" id="IPR015797">
    <property type="entry name" value="NUDIX_hydrolase-like_dom_sf"/>
</dbReference>
<dbReference type="SUPFAM" id="SSF55811">
    <property type="entry name" value="Nudix"/>
    <property type="match status" value="1"/>
</dbReference>
<comment type="cofactor">
    <cofactor evidence="1">
        <name>Mg(2+)</name>
        <dbReference type="ChEBI" id="CHEBI:18420"/>
    </cofactor>
</comment>
<dbReference type="EMBL" id="AXNT01000016">
    <property type="protein sequence ID" value="KGM03325.1"/>
    <property type="molecule type" value="Genomic_DNA"/>
</dbReference>
<evidence type="ECO:0000256" key="3">
    <source>
        <dbReference type="ARBA" id="ARBA00022801"/>
    </source>
</evidence>
<dbReference type="Gene3D" id="3.90.79.10">
    <property type="entry name" value="Nucleoside Triphosphate Pyrophosphohydrolase"/>
    <property type="match status" value="1"/>
</dbReference>
<dbReference type="PANTHER" id="PTHR43046">
    <property type="entry name" value="GDP-MANNOSE MANNOSYL HYDROLASE"/>
    <property type="match status" value="1"/>
</dbReference>
<evidence type="ECO:0000256" key="1">
    <source>
        <dbReference type="ARBA" id="ARBA00001946"/>
    </source>
</evidence>
<dbReference type="InterPro" id="IPR020476">
    <property type="entry name" value="Nudix_hydrolase"/>
</dbReference>
<evidence type="ECO:0000313" key="7">
    <source>
        <dbReference type="Proteomes" id="UP000029833"/>
    </source>
</evidence>
<dbReference type="PROSITE" id="PS51462">
    <property type="entry name" value="NUDIX"/>
    <property type="match status" value="1"/>
</dbReference>
<accession>A0A0A0B8X5</accession>
<name>A0A0A0B8X5_9CELL</name>
<organism evidence="6 7">
    <name type="scientific">Cellulomonas cellasea DSM 20118</name>
    <dbReference type="NCBI Taxonomy" id="1408250"/>
    <lineage>
        <taxon>Bacteria</taxon>
        <taxon>Bacillati</taxon>
        <taxon>Actinomycetota</taxon>
        <taxon>Actinomycetes</taxon>
        <taxon>Micrococcales</taxon>
        <taxon>Cellulomonadaceae</taxon>
        <taxon>Cellulomonas</taxon>
    </lineage>
</organism>
<evidence type="ECO:0000256" key="2">
    <source>
        <dbReference type="ARBA" id="ARBA00005582"/>
    </source>
</evidence>
<gene>
    <name evidence="6" type="ORF">Q760_05620</name>
</gene>
<dbReference type="RefSeq" id="WP_034625964.1">
    <property type="nucleotide sequence ID" value="NZ_AXNT01000016.1"/>
</dbReference>
<dbReference type="AlphaFoldDB" id="A0A0A0B8X5"/>
<dbReference type="Proteomes" id="UP000029833">
    <property type="component" value="Unassembled WGS sequence"/>
</dbReference>
<evidence type="ECO:0000256" key="4">
    <source>
        <dbReference type="RuleBase" id="RU003476"/>
    </source>
</evidence>
<evidence type="ECO:0000313" key="6">
    <source>
        <dbReference type="EMBL" id="KGM03325.1"/>
    </source>
</evidence>
<dbReference type="PANTHER" id="PTHR43046:SF16">
    <property type="entry name" value="ADP-RIBOSE PYROPHOSPHATASE YJHB-RELATED"/>
    <property type="match status" value="1"/>
</dbReference>
<protein>
    <recommendedName>
        <fullName evidence="5">Nudix hydrolase domain-containing protein</fullName>
    </recommendedName>
</protein>
<keyword evidence="7" id="KW-1185">Reference proteome</keyword>
<comment type="caution">
    <text evidence="6">The sequence shown here is derived from an EMBL/GenBank/DDBJ whole genome shotgun (WGS) entry which is preliminary data.</text>
</comment>
<dbReference type="Pfam" id="PF00293">
    <property type="entry name" value="NUDIX"/>
    <property type="match status" value="1"/>
</dbReference>
<dbReference type="InterPro" id="IPR020084">
    <property type="entry name" value="NUDIX_hydrolase_CS"/>
</dbReference>
<dbReference type="CDD" id="cd02883">
    <property type="entry name" value="NUDIX_Hydrolase"/>
    <property type="match status" value="1"/>
</dbReference>
<dbReference type="GO" id="GO:0016787">
    <property type="term" value="F:hydrolase activity"/>
    <property type="evidence" value="ECO:0007669"/>
    <property type="project" value="UniProtKB-KW"/>
</dbReference>